<name>A0ABQ9X1T2_9EUKA</name>
<gene>
    <name evidence="1" type="ORF">BLNAU_19354</name>
</gene>
<organism evidence="1 2">
    <name type="scientific">Blattamonas nauphoetae</name>
    <dbReference type="NCBI Taxonomy" id="2049346"/>
    <lineage>
        <taxon>Eukaryota</taxon>
        <taxon>Metamonada</taxon>
        <taxon>Preaxostyla</taxon>
        <taxon>Oxymonadida</taxon>
        <taxon>Blattamonas</taxon>
    </lineage>
</organism>
<dbReference type="InterPro" id="IPR011050">
    <property type="entry name" value="Pectin_lyase_fold/virulence"/>
</dbReference>
<proteinExistence type="predicted"/>
<evidence type="ECO:0000313" key="1">
    <source>
        <dbReference type="EMBL" id="KAK2945741.1"/>
    </source>
</evidence>
<comment type="caution">
    <text evidence="1">The sequence shown here is derived from an EMBL/GenBank/DDBJ whole genome shotgun (WGS) entry which is preliminary data.</text>
</comment>
<dbReference type="Proteomes" id="UP001281761">
    <property type="component" value="Unassembled WGS sequence"/>
</dbReference>
<evidence type="ECO:0000313" key="2">
    <source>
        <dbReference type="Proteomes" id="UP001281761"/>
    </source>
</evidence>
<keyword evidence="2" id="KW-1185">Reference proteome</keyword>
<reference evidence="1 2" key="1">
    <citation type="journal article" date="2022" name="bioRxiv">
        <title>Genomics of Preaxostyla Flagellates Illuminates Evolutionary Transitions and the Path Towards Mitochondrial Loss.</title>
        <authorList>
            <person name="Novak L.V.F."/>
            <person name="Treitli S.C."/>
            <person name="Pyrih J."/>
            <person name="Halakuc P."/>
            <person name="Pipaliya S.V."/>
            <person name="Vacek V."/>
            <person name="Brzon O."/>
            <person name="Soukal P."/>
            <person name="Eme L."/>
            <person name="Dacks J.B."/>
            <person name="Karnkowska A."/>
            <person name="Elias M."/>
            <person name="Hampl V."/>
        </authorList>
    </citation>
    <scope>NUCLEOTIDE SEQUENCE [LARGE SCALE GENOMIC DNA]</scope>
    <source>
        <strain evidence="1">NAU3</strain>
        <tissue evidence="1">Gut</tissue>
    </source>
</reference>
<accession>A0ABQ9X1T2</accession>
<dbReference type="SUPFAM" id="SSF51126">
    <property type="entry name" value="Pectin lyase-like"/>
    <property type="match status" value="1"/>
</dbReference>
<protein>
    <submittedName>
        <fullName evidence="1">Uncharacterized protein</fullName>
    </submittedName>
</protein>
<dbReference type="EMBL" id="JARBJD010000249">
    <property type="protein sequence ID" value="KAK2945741.1"/>
    <property type="molecule type" value="Genomic_DNA"/>
</dbReference>
<sequence length="1724" mass="182454">MMNSLVRSSRTGPDQTINVVGVATWTANIHFTAPESRDQYRFTIKTASKENTFAIIILLKETAQESSPPNGFILIDAEVTFDKINLKLAQESSNVAFCSTTANGILILKDVNVEVIKPPENYQIYEFQAFIFVPGGEVIIEKLSFGENTHFGSISPIWLKGGLLADESSEVTMRVVYEGDRGWIGVEGNTSTSTYPDLNLKNWIFGGSPTAKPSHGLWLKNVGEVELTSCSFWSFKKGSESPIVDGSAIHAELCSSSSLTITSCSFTSCSSLGNGGAIFVDLSSLGSGTYLLSSLSFGDGKEGNEMNSHGVGKFGRDVFVEIGSLSRDILVAEKFSGSYPSREETSTDIFTPFERESIFFHDQSMAASILYLFYGYSLGQLIVDENGEDNALCGSRFLPCSSITVGSDQVKPSTIDGPISLLISSDLSHASLLTTTAQSVSVTQSDPSTTIIATKEGSFSISDGTLQLIAVHLKGDGSSRTSSLFSLSGGQLEVSSGSISDFSSSIAGTIFSGTLSSSSSLIIEHTTITSCTSSTTANVLSLSLSKSSTVLFLRNILRNCASTANVLSFTQSEVLDGSEISLLYCEFVQTAPSANSGAEIFFGNTLLPQANKFTLAGSTSNSISNKVLVGAQALNDLLPSSSNVFRATSQDEGECDDGRYPGSQSLPTLFGFVDDTQTSPLVLVEGTFPLNEALPLNPATMSLLGRSTTRSVLQIDLGTASSPSGPALSVGSTQSLILESLGLLIKQASPFISTAGTLSIEQCSFTGPSNTGNTQTISATAGHVFITETTFENLQSEQVGAILSVSNTHLEIDSSVTFSSCKSSESGGALTLDISTLYDPVVLFQLKFTECSASKQGGGFSATVAHSVDSSNLFDFTIQECVFISCQVGSSSNSDRIGGGGFALSVENMAKVSIVGCSFKDCTATSGTGLGGGFYLDIRLSTRTDRKTAYSLTTANGPPKVQLSFESCSAEYGSWFFIDAVEVGSADEAKDVGYGNLDFDYRTATSAAKDMFAGQSTEPTFVDLLSLFPSIDKALFLGDGGDDSQTCDSAVLRCSTLPGVQSKVNGNWKKYKLFIHVSVKFDAGCSFSGVPLELVKTTETISSHSQIRLSGSTLDVDLPSVLSFQTVVTIKNIEFVINQKTGIQPFIVVECGQNAITFVDVKLSNGVSEQSYSQTMILIKSGMLIINKLTFEDIDTESDAPIWLIGGSLIDESENEVTMRVVYEGDRGWIGVEGDTSTSTYPDLKLKNWNFGGSPTAKPSHGLWLKNVGVVELTSCSFSSFKKGSESPIVDGSAIHAELCSSSSLTIVSCSFTSCSSLGNGGSLSATVVGGRLVISKSSFASSSASIAGGAISVDFSSLDSGSYSLTSLSFASSCISSGDGKWVFISGREFASLVTKERWAGTFNSLSLSSDADKLWGLDLAEDESSSLRSISLLHFLLGSSYRNPDSTITVGQSGKDQFGCGETKATPCRTVEWSVKEAADSVVDVVVASNSLLSSPIILSNSDLQIAPDSDVLCPFVVSLQNSSSASASMIRVERNSILTLRSLSMSFSLPASLGSVIVASSGIVSVESCVIQKAVLSQPFLVSVQSSHTITNTSFLSSTFKSSAFVLSACQSLSIEDTRIANNSFDASFLVISNNSIKQNTSLVELSIPPKTTSEDTPSFHVSLSSFTSSSTTPTPQFVSVTSDSQIQKPAVLVKWTARQPLLLRRRVVCEDCFVMVSQSP</sequence>